<keyword evidence="2" id="KW-0812">Transmembrane</keyword>
<proteinExistence type="predicted"/>
<evidence type="ECO:0000313" key="4">
    <source>
        <dbReference type="Proteomes" id="UP000676169"/>
    </source>
</evidence>
<dbReference type="AlphaFoldDB" id="A0A975G6Z5"/>
<feature type="transmembrane region" description="Helical" evidence="2">
    <location>
        <begin position="24"/>
        <end position="43"/>
    </location>
</feature>
<dbReference type="Proteomes" id="UP000676169">
    <property type="component" value="Chromosome"/>
</dbReference>
<gene>
    <name evidence="3" type="ORF">KBB96_13685</name>
</gene>
<evidence type="ECO:0000256" key="1">
    <source>
        <dbReference type="SAM" id="MobiDB-lite"/>
    </source>
</evidence>
<dbReference type="KEGG" id="lamb:KBB96_13685"/>
<protein>
    <submittedName>
        <fullName evidence="3">Uncharacterized protein</fullName>
    </submittedName>
</protein>
<feature type="region of interest" description="Disordered" evidence="1">
    <location>
        <begin position="118"/>
        <end position="151"/>
    </location>
</feature>
<evidence type="ECO:0000256" key="2">
    <source>
        <dbReference type="SAM" id="Phobius"/>
    </source>
</evidence>
<keyword evidence="4" id="KW-1185">Reference proteome</keyword>
<keyword evidence="2" id="KW-0472">Membrane</keyword>
<dbReference type="EMBL" id="CP073100">
    <property type="protein sequence ID" value="QUE49916.1"/>
    <property type="molecule type" value="Genomic_DNA"/>
</dbReference>
<dbReference type="RefSeq" id="WP_211630005.1">
    <property type="nucleotide sequence ID" value="NZ_CP073100.1"/>
</dbReference>
<feature type="region of interest" description="Disordered" evidence="1">
    <location>
        <begin position="54"/>
        <end position="79"/>
    </location>
</feature>
<accession>A0A975G6Z5</accession>
<sequence>MSSHPAPSPAGRSTFWRKLGGKSLTISILVHLLLLAIGLVWIFQVIPDKVPDPDFMPKGGGGGSPGVKETSHKKQRATMSTLNTPRMAAKGAISSFTLPEPDAASAMSSVGSLNSGRLSGGLGGSGSGGGRGSGNGSGFGSGSGPGLGGNGMGPKPFAGLMFGTPVQARSIGVVLDVSGSMTNDLPKVVKELDRVAPGSPLILYVGCGIVPGRPEKRAYATRDIEEKRFERFWRLSHESAYLPAKTLEQGSAKIQVDFSTPIPGEPVFRILANRSNSYYIDYQGVGFAWTALLARELSEVEAVYWFSDFQDPVDTKEAKDVMYKLKARKQKLYIHPTTHGGSFDIVKDMIVTPTHGDVVEVR</sequence>
<keyword evidence="2" id="KW-1133">Transmembrane helix</keyword>
<organism evidence="3 4">
    <name type="scientific">Luteolibacter ambystomatis</name>
    <dbReference type="NCBI Taxonomy" id="2824561"/>
    <lineage>
        <taxon>Bacteria</taxon>
        <taxon>Pseudomonadati</taxon>
        <taxon>Verrucomicrobiota</taxon>
        <taxon>Verrucomicrobiia</taxon>
        <taxon>Verrucomicrobiales</taxon>
        <taxon>Verrucomicrobiaceae</taxon>
        <taxon>Luteolibacter</taxon>
    </lineage>
</organism>
<evidence type="ECO:0000313" key="3">
    <source>
        <dbReference type="EMBL" id="QUE49916.1"/>
    </source>
</evidence>
<name>A0A975G6Z5_9BACT</name>
<reference evidence="3" key="1">
    <citation type="submission" date="2021-04" db="EMBL/GenBank/DDBJ databases">
        <title>Luteolibacter sp. 32A isolated from the skin of an Anderson's salamander (Ambystoma andersonii).</title>
        <authorList>
            <person name="Spergser J."/>
            <person name="Busse H.-J."/>
        </authorList>
    </citation>
    <scope>NUCLEOTIDE SEQUENCE</scope>
    <source>
        <strain evidence="3">32A</strain>
    </source>
</reference>